<keyword evidence="3" id="KW-1185">Reference proteome</keyword>
<dbReference type="AlphaFoldDB" id="A0A0W0VD85"/>
<dbReference type="Proteomes" id="UP000055035">
    <property type="component" value="Unassembled WGS sequence"/>
</dbReference>
<evidence type="ECO:0000313" key="3">
    <source>
        <dbReference type="Proteomes" id="UP000055035"/>
    </source>
</evidence>
<protein>
    <submittedName>
        <fullName evidence="2">Uncharacterized protein</fullName>
    </submittedName>
</protein>
<dbReference type="EMBL" id="LNYJ01000011">
    <property type="protein sequence ID" value="KTD18083.1"/>
    <property type="molecule type" value="Genomic_DNA"/>
</dbReference>
<keyword evidence="1" id="KW-1133">Transmembrane helix</keyword>
<keyword evidence="1" id="KW-0812">Transmembrane</keyword>
<reference evidence="2 3" key="1">
    <citation type="submission" date="2015-11" db="EMBL/GenBank/DDBJ databases">
        <title>Genomic analysis of 38 Legionella species identifies large and diverse effector repertoires.</title>
        <authorList>
            <person name="Burstein D."/>
            <person name="Amaro F."/>
            <person name="Zusman T."/>
            <person name="Lifshitz Z."/>
            <person name="Cohen O."/>
            <person name="Gilbert J.A."/>
            <person name="Pupko T."/>
            <person name="Shuman H.A."/>
            <person name="Segal G."/>
        </authorList>
    </citation>
    <scope>NUCLEOTIDE SEQUENCE [LARGE SCALE GENOMIC DNA]</scope>
    <source>
        <strain evidence="2 3">BL-540</strain>
    </source>
</reference>
<gene>
    <name evidence="2" type="ORF">Ljor_2389</name>
</gene>
<comment type="caution">
    <text evidence="2">The sequence shown here is derived from an EMBL/GenBank/DDBJ whole genome shotgun (WGS) entry which is preliminary data.</text>
</comment>
<dbReference type="PATRIC" id="fig|456.5.peg.2568"/>
<organism evidence="2 3">
    <name type="scientific">Legionella jordanis</name>
    <dbReference type="NCBI Taxonomy" id="456"/>
    <lineage>
        <taxon>Bacteria</taxon>
        <taxon>Pseudomonadati</taxon>
        <taxon>Pseudomonadota</taxon>
        <taxon>Gammaproteobacteria</taxon>
        <taxon>Legionellales</taxon>
        <taxon>Legionellaceae</taxon>
        <taxon>Legionella</taxon>
    </lineage>
</organism>
<evidence type="ECO:0000313" key="2">
    <source>
        <dbReference type="EMBL" id="KTD18083.1"/>
    </source>
</evidence>
<dbReference type="RefSeq" id="WP_058471777.1">
    <property type="nucleotide sequence ID" value="NZ_CAAAIC010000001.1"/>
</dbReference>
<keyword evidence="1" id="KW-0472">Membrane</keyword>
<evidence type="ECO:0000256" key="1">
    <source>
        <dbReference type="SAM" id="Phobius"/>
    </source>
</evidence>
<name>A0A0W0VD85_9GAMM</name>
<dbReference type="STRING" id="456.Ljor_2389"/>
<sequence length="214" mass="23801">MALFFMNNFAEKFDTQTKEFEKLKHILENGALLASQQEKAELATALTDAAKEMAHVVDKYRYCLMNTNSSLRKHQLLAEYEELFTALNGLANNRECNTQHFIKDLKNNNSTLVAYEVLERIANALAAVFWLGVATVALIGTAVFAASIVADPFGIAGTAICAGLLIFSLYKYVENITEIFEPKESYINNRERNCTTISFLELYGDSVKGCAVGM</sequence>
<feature type="transmembrane region" description="Helical" evidence="1">
    <location>
        <begin position="153"/>
        <end position="173"/>
    </location>
</feature>
<proteinExistence type="predicted"/>
<feature type="transmembrane region" description="Helical" evidence="1">
    <location>
        <begin position="124"/>
        <end position="147"/>
    </location>
</feature>
<accession>A0A0W0VD85</accession>